<dbReference type="Gene3D" id="1.20.5.1930">
    <property type="match status" value="1"/>
</dbReference>
<evidence type="ECO:0000256" key="8">
    <source>
        <dbReference type="ARBA" id="ARBA00023012"/>
    </source>
</evidence>
<keyword evidence="8" id="KW-0902">Two-component regulatory system</keyword>
<evidence type="ECO:0000256" key="4">
    <source>
        <dbReference type="ARBA" id="ARBA00022679"/>
    </source>
</evidence>
<sequence>MAASVGVAFFAVIGQFLLLDYLEAKAIQQPQLLLIGAVVLLIIMVFSVAMRPAYLEFKSIYAALIESEESAKRMTQELNKLYNELGKSYQDLEAVNLVSADPTILMKLNPDGEIVYLSDHFKQIMSVNGEGFASNLFDWFKEENLNDDFITSLRNILSRGEAWNGEINVTDLDGDLIWLDLSMQPVTNGNSGETKILAIGRDVTEVKEAKQRSREINREAIEKRVKEQQYRSVLILEGQEEERKRISQEIHDGIGQMLTGLKLNLEGITPSDSPHMKKRIRDTKDLMKSVIKEVRRVSFNLTPSSLVDFGITPAMKKISQEVTALSKTVVEFDNKTNFINRLDKNVETNLYRIVQEAVNNGIKYAQADKIVISFEHNPSHLIVVVEDNGKGFEFERLEKTGHFGASGHGIFNMKERAAFINGSFDIQTKLGVGTKIIIKLPLS</sequence>
<dbReference type="EC" id="2.7.13.3" evidence="2"/>
<evidence type="ECO:0000256" key="3">
    <source>
        <dbReference type="ARBA" id="ARBA00022553"/>
    </source>
</evidence>
<dbReference type="PROSITE" id="PS50109">
    <property type="entry name" value="HIS_KIN"/>
    <property type="match status" value="1"/>
</dbReference>
<dbReference type="PANTHER" id="PTHR24421:SF10">
    <property type="entry name" value="NITRATE_NITRITE SENSOR PROTEIN NARQ"/>
    <property type="match status" value="1"/>
</dbReference>
<dbReference type="GO" id="GO:0005524">
    <property type="term" value="F:ATP binding"/>
    <property type="evidence" value="ECO:0007669"/>
    <property type="project" value="UniProtKB-KW"/>
</dbReference>
<dbReference type="InterPro" id="IPR000014">
    <property type="entry name" value="PAS"/>
</dbReference>
<evidence type="ECO:0000256" key="7">
    <source>
        <dbReference type="ARBA" id="ARBA00022840"/>
    </source>
</evidence>
<dbReference type="InterPro" id="IPR000700">
    <property type="entry name" value="PAS-assoc_C"/>
</dbReference>
<dbReference type="SUPFAM" id="SSF55874">
    <property type="entry name" value="ATPase domain of HSP90 chaperone/DNA topoisomerase II/histidine kinase"/>
    <property type="match status" value="1"/>
</dbReference>
<dbReference type="InterPro" id="IPR003594">
    <property type="entry name" value="HATPase_dom"/>
</dbReference>
<dbReference type="AlphaFoldDB" id="A0A1W2GJZ4"/>
<dbReference type="Gene3D" id="3.30.565.10">
    <property type="entry name" value="Histidine kinase-like ATPase, C-terminal domain"/>
    <property type="match status" value="1"/>
</dbReference>
<dbReference type="PROSITE" id="PS50113">
    <property type="entry name" value="PAC"/>
    <property type="match status" value="1"/>
</dbReference>
<feature type="domain" description="PAC" evidence="11">
    <location>
        <begin position="163"/>
        <end position="215"/>
    </location>
</feature>
<keyword evidence="7" id="KW-0067">ATP-binding</keyword>
<feature type="domain" description="Histidine kinase" evidence="10">
    <location>
        <begin position="245"/>
        <end position="443"/>
    </location>
</feature>
<accession>A0A1W2GJZ4</accession>
<keyword evidence="9" id="KW-1133">Transmembrane helix</keyword>
<dbReference type="Pfam" id="PF02518">
    <property type="entry name" value="HATPase_c"/>
    <property type="match status" value="1"/>
</dbReference>
<dbReference type="Pfam" id="PF07730">
    <property type="entry name" value="HisKA_3"/>
    <property type="match status" value="1"/>
</dbReference>
<keyword evidence="3" id="KW-0597">Phosphoprotein</keyword>
<dbReference type="InterPro" id="IPR035965">
    <property type="entry name" value="PAS-like_dom_sf"/>
</dbReference>
<dbReference type="GO" id="GO:0000155">
    <property type="term" value="F:phosphorelay sensor kinase activity"/>
    <property type="evidence" value="ECO:0007669"/>
    <property type="project" value="InterPro"/>
</dbReference>
<comment type="catalytic activity">
    <reaction evidence="1">
        <text>ATP + protein L-histidine = ADP + protein N-phospho-L-histidine.</text>
        <dbReference type="EC" id="2.7.13.3"/>
    </reaction>
</comment>
<name>A0A1W2GJZ4_REIFA</name>
<evidence type="ECO:0000256" key="9">
    <source>
        <dbReference type="SAM" id="Phobius"/>
    </source>
</evidence>
<organism evidence="12 13">
    <name type="scientific">Reichenbachiella faecimaris</name>
    <dbReference type="NCBI Taxonomy" id="692418"/>
    <lineage>
        <taxon>Bacteria</taxon>
        <taxon>Pseudomonadati</taxon>
        <taxon>Bacteroidota</taxon>
        <taxon>Cytophagia</taxon>
        <taxon>Cytophagales</taxon>
        <taxon>Reichenbachiellaceae</taxon>
        <taxon>Reichenbachiella</taxon>
    </lineage>
</organism>
<feature type="transmembrane region" description="Helical" evidence="9">
    <location>
        <begin position="34"/>
        <end position="54"/>
    </location>
</feature>
<keyword evidence="13" id="KW-1185">Reference proteome</keyword>
<dbReference type="Pfam" id="PF13426">
    <property type="entry name" value="PAS_9"/>
    <property type="match status" value="1"/>
</dbReference>
<dbReference type="InterPro" id="IPR050482">
    <property type="entry name" value="Sensor_HK_TwoCompSys"/>
</dbReference>
<evidence type="ECO:0000259" key="10">
    <source>
        <dbReference type="PROSITE" id="PS50109"/>
    </source>
</evidence>
<keyword evidence="4" id="KW-0808">Transferase</keyword>
<gene>
    <name evidence="12" type="ORF">SAMN04488029_3179</name>
</gene>
<keyword evidence="6" id="KW-0418">Kinase</keyword>
<evidence type="ECO:0000313" key="12">
    <source>
        <dbReference type="EMBL" id="SMD36993.1"/>
    </source>
</evidence>
<dbReference type="CDD" id="cd16917">
    <property type="entry name" value="HATPase_UhpB-NarQ-NarX-like"/>
    <property type="match status" value="1"/>
</dbReference>
<dbReference type="InterPro" id="IPR001610">
    <property type="entry name" value="PAC"/>
</dbReference>
<dbReference type="STRING" id="692418.SAMN04488029_3179"/>
<dbReference type="InterPro" id="IPR011712">
    <property type="entry name" value="Sig_transdc_His_kin_sub3_dim/P"/>
</dbReference>
<dbReference type="GO" id="GO:0016020">
    <property type="term" value="C:membrane"/>
    <property type="evidence" value="ECO:0007669"/>
    <property type="project" value="InterPro"/>
</dbReference>
<dbReference type="Gene3D" id="3.30.450.20">
    <property type="entry name" value="PAS domain"/>
    <property type="match status" value="1"/>
</dbReference>
<dbReference type="SMART" id="SM00387">
    <property type="entry name" value="HATPase_c"/>
    <property type="match status" value="1"/>
</dbReference>
<dbReference type="Proteomes" id="UP000192472">
    <property type="component" value="Unassembled WGS sequence"/>
</dbReference>
<proteinExistence type="predicted"/>
<evidence type="ECO:0000259" key="11">
    <source>
        <dbReference type="PROSITE" id="PS50113"/>
    </source>
</evidence>
<dbReference type="CDD" id="cd00130">
    <property type="entry name" value="PAS"/>
    <property type="match status" value="1"/>
</dbReference>
<dbReference type="InterPro" id="IPR005467">
    <property type="entry name" value="His_kinase_dom"/>
</dbReference>
<dbReference type="GO" id="GO:0046983">
    <property type="term" value="F:protein dimerization activity"/>
    <property type="evidence" value="ECO:0007669"/>
    <property type="project" value="InterPro"/>
</dbReference>
<evidence type="ECO:0000256" key="5">
    <source>
        <dbReference type="ARBA" id="ARBA00022741"/>
    </source>
</evidence>
<dbReference type="SMART" id="SM00086">
    <property type="entry name" value="PAC"/>
    <property type="match status" value="1"/>
</dbReference>
<dbReference type="EMBL" id="FWYF01000003">
    <property type="protein sequence ID" value="SMD36993.1"/>
    <property type="molecule type" value="Genomic_DNA"/>
</dbReference>
<evidence type="ECO:0000313" key="13">
    <source>
        <dbReference type="Proteomes" id="UP000192472"/>
    </source>
</evidence>
<evidence type="ECO:0000256" key="2">
    <source>
        <dbReference type="ARBA" id="ARBA00012438"/>
    </source>
</evidence>
<keyword evidence="5" id="KW-0547">Nucleotide-binding</keyword>
<evidence type="ECO:0000256" key="1">
    <source>
        <dbReference type="ARBA" id="ARBA00000085"/>
    </source>
</evidence>
<dbReference type="InterPro" id="IPR036890">
    <property type="entry name" value="HATPase_C_sf"/>
</dbReference>
<keyword evidence="9" id="KW-0472">Membrane</keyword>
<dbReference type="SUPFAM" id="SSF55785">
    <property type="entry name" value="PYP-like sensor domain (PAS domain)"/>
    <property type="match status" value="1"/>
</dbReference>
<dbReference type="PANTHER" id="PTHR24421">
    <property type="entry name" value="NITRATE/NITRITE SENSOR PROTEIN NARX-RELATED"/>
    <property type="match status" value="1"/>
</dbReference>
<reference evidence="12 13" key="1">
    <citation type="submission" date="2017-04" db="EMBL/GenBank/DDBJ databases">
        <authorList>
            <person name="Afonso C.L."/>
            <person name="Miller P.J."/>
            <person name="Scott M.A."/>
            <person name="Spackman E."/>
            <person name="Goraichik I."/>
            <person name="Dimitrov K.M."/>
            <person name="Suarez D.L."/>
            <person name="Swayne D.E."/>
        </authorList>
    </citation>
    <scope>NUCLEOTIDE SEQUENCE [LARGE SCALE GENOMIC DNA]</scope>
    <source>
        <strain evidence="12 13">DSM 26133</strain>
    </source>
</reference>
<evidence type="ECO:0000256" key="6">
    <source>
        <dbReference type="ARBA" id="ARBA00022777"/>
    </source>
</evidence>
<protein>
    <recommendedName>
        <fullName evidence="2">histidine kinase</fullName>
        <ecNumber evidence="2">2.7.13.3</ecNumber>
    </recommendedName>
</protein>
<keyword evidence="9" id="KW-0812">Transmembrane</keyword>
<dbReference type="NCBIfam" id="TIGR00229">
    <property type="entry name" value="sensory_box"/>
    <property type="match status" value="1"/>
</dbReference>